<evidence type="ECO:0000256" key="1">
    <source>
        <dbReference type="ARBA" id="ARBA00004651"/>
    </source>
</evidence>
<feature type="transmembrane region" description="Helical" evidence="10">
    <location>
        <begin position="318"/>
        <end position="342"/>
    </location>
</feature>
<feature type="transmembrane region" description="Helical" evidence="10">
    <location>
        <begin position="92"/>
        <end position="115"/>
    </location>
</feature>
<keyword evidence="4 10" id="KW-0133">Cell shape</keyword>
<feature type="transmembrane region" description="Helical" evidence="10">
    <location>
        <begin position="31"/>
        <end position="50"/>
    </location>
</feature>
<dbReference type="PANTHER" id="PTHR47019">
    <property type="entry name" value="LIPID II FLIPPASE MURJ"/>
    <property type="match status" value="1"/>
</dbReference>
<dbReference type="OrthoDB" id="9786339at2"/>
<feature type="transmembrane region" description="Helical" evidence="10">
    <location>
        <begin position="444"/>
        <end position="464"/>
    </location>
</feature>
<feature type="transmembrane region" description="Helical" evidence="10">
    <location>
        <begin position="135"/>
        <end position="156"/>
    </location>
</feature>
<dbReference type="PIRSF" id="PIRSF002869">
    <property type="entry name" value="MviN"/>
    <property type="match status" value="1"/>
</dbReference>
<dbReference type="RefSeq" id="WP_089274389.1">
    <property type="nucleotide sequence ID" value="NZ_FZOC01000004.1"/>
</dbReference>
<keyword evidence="7 10" id="KW-0472">Membrane</keyword>
<accession>A0A239AR88</accession>
<dbReference type="PANTHER" id="PTHR47019:SF1">
    <property type="entry name" value="LIPID II FLIPPASE MURJ"/>
    <property type="match status" value="1"/>
</dbReference>
<evidence type="ECO:0000256" key="6">
    <source>
        <dbReference type="ARBA" id="ARBA00022989"/>
    </source>
</evidence>
<feature type="transmembrane region" description="Helical" evidence="10">
    <location>
        <begin position="387"/>
        <end position="407"/>
    </location>
</feature>
<dbReference type="GO" id="GO:0071555">
    <property type="term" value="P:cell wall organization"/>
    <property type="evidence" value="ECO:0007669"/>
    <property type="project" value="UniProtKB-UniRule"/>
</dbReference>
<keyword evidence="13" id="KW-1185">Reference proteome</keyword>
<feature type="transmembrane region" description="Helical" evidence="10">
    <location>
        <begin position="190"/>
        <end position="208"/>
    </location>
</feature>
<dbReference type="AlphaFoldDB" id="A0A239AR88"/>
<dbReference type="NCBIfam" id="TIGR01695">
    <property type="entry name" value="murJ_mviN"/>
    <property type="match status" value="1"/>
</dbReference>
<sequence length="512" mass="54739">MNAESRHIARRAATVAGATLASRVLGFVRDLITAFALGAGLFADAFFVAFRIPNLLRSLFAEGSLTMAFIPTFSRVRAEEGEARAQEMARSVLAWLLAILSVITLLAMLFAPQVTAAIAPGFARDPELLGATADLLRICFPFIVFISAVGLCMGILNAMDHFFAPAFAPCLLNVGFILSALVGWAMGWNVAYALAWGVLASGLAEWLFQQPYLGRLGFSWRGPWRWRDPAVMRMGRLMLPSILGSAVYQINLLLGTLLASFLPVGSISYLYYADRLVQFPVGVFGLAVSTAALPSLSRLAASGKMDEFQEVIRSSMRLSLFISLPAMAGLIALAAPLIGLLFGRGAFGPEAVSATATALVAYCVGLPAIALVRPLVGAFYALENTRLPVAVAALCVAVNIGLGFALMGVMAHAGLALAVSVASYVNVGLLAWRLKHRLGQWPMALSPTLKCAAASLLMGLGAWATADTRYVWALLIPAWAVAYFVLARFLGLSEARQLHEALARRMGLRRTQ</sequence>
<comment type="function">
    <text evidence="8 10 11">Involved in peptidoglycan biosynthesis. Transports lipid-linked peptidoglycan precursors from the inner to the outer leaflet of the cytoplasmic membrane.</text>
</comment>
<feature type="transmembrane region" description="Helical" evidence="10">
    <location>
        <begin position="413"/>
        <end position="432"/>
    </location>
</feature>
<feature type="transmembrane region" description="Helical" evidence="10">
    <location>
        <begin position="242"/>
        <end position="271"/>
    </location>
</feature>
<evidence type="ECO:0000256" key="2">
    <source>
        <dbReference type="ARBA" id="ARBA00022475"/>
    </source>
</evidence>
<dbReference type="InterPro" id="IPR051050">
    <property type="entry name" value="Lipid_II_flippase_MurJ/MviN"/>
</dbReference>
<feature type="transmembrane region" description="Helical" evidence="10">
    <location>
        <begin position="470"/>
        <end position="490"/>
    </location>
</feature>
<comment type="similarity">
    <text evidence="9 10 11">Belongs to the MurJ/MviN family.</text>
</comment>
<keyword evidence="3 10" id="KW-0812">Transmembrane</keyword>
<evidence type="ECO:0000313" key="13">
    <source>
        <dbReference type="Proteomes" id="UP000198324"/>
    </source>
</evidence>
<protein>
    <recommendedName>
        <fullName evidence="10">Probable lipid II flippase MurJ</fullName>
    </recommendedName>
</protein>
<feature type="transmembrane region" description="Helical" evidence="10">
    <location>
        <begin position="277"/>
        <end position="297"/>
    </location>
</feature>
<keyword evidence="5 10" id="KW-0573">Peptidoglycan synthesis</keyword>
<evidence type="ECO:0000256" key="4">
    <source>
        <dbReference type="ARBA" id="ARBA00022960"/>
    </source>
</evidence>
<evidence type="ECO:0000256" key="5">
    <source>
        <dbReference type="ARBA" id="ARBA00022984"/>
    </source>
</evidence>
<dbReference type="GO" id="GO:0015648">
    <property type="term" value="F:lipid-linked peptidoglycan transporter activity"/>
    <property type="evidence" value="ECO:0007669"/>
    <property type="project" value="UniProtKB-UniRule"/>
</dbReference>
<evidence type="ECO:0000256" key="9">
    <source>
        <dbReference type="ARBA" id="ARBA00061532"/>
    </source>
</evidence>
<dbReference type="GO" id="GO:0034204">
    <property type="term" value="P:lipid translocation"/>
    <property type="evidence" value="ECO:0007669"/>
    <property type="project" value="TreeGrafter"/>
</dbReference>
<dbReference type="GO" id="GO:0005886">
    <property type="term" value="C:plasma membrane"/>
    <property type="evidence" value="ECO:0007669"/>
    <property type="project" value="UniProtKB-SubCell"/>
</dbReference>
<dbReference type="Pfam" id="PF03023">
    <property type="entry name" value="MurJ"/>
    <property type="match status" value="1"/>
</dbReference>
<feature type="transmembrane region" description="Helical" evidence="10">
    <location>
        <begin position="354"/>
        <end position="375"/>
    </location>
</feature>
<evidence type="ECO:0000256" key="7">
    <source>
        <dbReference type="ARBA" id="ARBA00023136"/>
    </source>
</evidence>
<keyword evidence="10 11" id="KW-0961">Cell wall biogenesis/degradation</keyword>
<dbReference type="HAMAP" id="MF_02078">
    <property type="entry name" value="MurJ_MviN"/>
    <property type="match status" value="1"/>
</dbReference>
<evidence type="ECO:0000256" key="11">
    <source>
        <dbReference type="PIRNR" id="PIRNR002869"/>
    </source>
</evidence>
<name>A0A239AR88_9BACT</name>
<dbReference type="Proteomes" id="UP000198324">
    <property type="component" value="Unassembled WGS sequence"/>
</dbReference>
<evidence type="ECO:0000313" key="12">
    <source>
        <dbReference type="EMBL" id="SNR98216.1"/>
    </source>
</evidence>
<keyword evidence="6 10" id="KW-1133">Transmembrane helix</keyword>
<keyword evidence="10 11" id="KW-0813">Transport</keyword>
<evidence type="ECO:0000256" key="8">
    <source>
        <dbReference type="ARBA" id="ARBA00060041"/>
    </source>
</evidence>
<dbReference type="GO" id="GO:0009252">
    <property type="term" value="P:peptidoglycan biosynthetic process"/>
    <property type="evidence" value="ECO:0007669"/>
    <property type="project" value="UniProtKB-UniRule"/>
</dbReference>
<evidence type="ECO:0000256" key="3">
    <source>
        <dbReference type="ARBA" id="ARBA00022692"/>
    </source>
</evidence>
<proteinExistence type="inferred from homology"/>
<dbReference type="InterPro" id="IPR004268">
    <property type="entry name" value="MurJ"/>
</dbReference>
<evidence type="ECO:0000256" key="10">
    <source>
        <dbReference type="HAMAP-Rule" id="MF_02078"/>
    </source>
</evidence>
<keyword evidence="2 10" id="KW-1003">Cell membrane</keyword>
<dbReference type="PRINTS" id="PR01806">
    <property type="entry name" value="VIRFACTRMVIN"/>
</dbReference>
<dbReference type="CDD" id="cd13123">
    <property type="entry name" value="MATE_MurJ_like"/>
    <property type="match status" value="1"/>
</dbReference>
<dbReference type="EMBL" id="FZOC01000004">
    <property type="protein sequence ID" value="SNR98216.1"/>
    <property type="molecule type" value="Genomic_DNA"/>
</dbReference>
<comment type="subcellular location">
    <subcellularLocation>
        <location evidence="1 10">Cell membrane</location>
        <topology evidence="1 10">Multi-pass membrane protein</topology>
    </subcellularLocation>
</comment>
<reference evidence="12 13" key="1">
    <citation type="submission" date="2017-06" db="EMBL/GenBank/DDBJ databases">
        <authorList>
            <person name="Kim H.J."/>
            <person name="Triplett B.A."/>
        </authorList>
    </citation>
    <scope>NUCLEOTIDE SEQUENCE [LARGE SCALE GENOMIC DNA]</scope>
    <source>
        <strain evidence="12 13">DSM 13116</strain>
    </source>
</reference>
<dbReference type="GO" id="GO:0008360">
    <property type="term" value="P:regulation of cell shape"/>
    <property type="evidence" value="ECO:0007669"/>
    <property type="project" value="UniProtKB-UniRule"/>
</dbReference>
<organism evidence="12 13">
    <name type="scientific">Humidesulfovibrio mexicanus</name>
    <dbReference type="NCBI Taxonomy" id="147047"/>
    <lineage>
        <taxon>Bacteria</taxon>
        <taxon>Pseudomonadati</taxon>
        <taxon>Thermodesulfobacteriota</taxon>
        <taxon>Desulfovibrionia</taxon>
        <taxon>Desulfovibrionales</taxon>
        <taxon>Desulfovibrionaceae</taxon>
        <taxon>Humidesulfovibrio</taxon>
    </lineage>
</organism>
<gene>
    <name evidence="10" type="primary">murJ</name>
    <name evidence="12" type="ORF">SAMN04488503_2172</name>
</gene>
<comment type="pathway">
    <text evidence="10">Cell wall biogenesis; peptidoglycan biosynthesis.</text>
</comment>
<feature type="transmembrane region" description="Helical" evidence="10">
    <location>
        <begin position="163"/>
        <end position="184"/>
    </location>
</feature>
<dbReference type="UniPathway" id="UPA00219"/>